<comment type="caution">
    <text evidence="1">The sequence shown here is derived from an EMBL/GenBank/DDBJ whole genome shotgun (WGS) entry which is preliminary data.</text>
</comment>
<protein>
    <recommendedName>
        <fullName evidence="3">Phage scaffold protein</fullName>
    </recommendedName>
</protein>
<dbReference type="InterPro" id="IPR012106">
    <property type="entry name" value="Phage_Mu_Gp1"/>
</dbReference>
<evidence type="ECO:0000313" key="2">
    <source>
        <dbReference type="Proteomes" id="UP000016480"/>
    </source>
</evidence>
<accession>A0A8T0C8U8</accession>
<dbReference type="Pfam" id="PF10123">
    <property type="entry name" value="Mu-like_Pro"/>
    <property type="match status" value="1"/>
</dbReference>
<proteinExistence type="predicted"/>
<organism evidence="1 2">
    <name type="scientific">Pseudoalteromonas rubra</name>
    <dbReference type="NCBI Taxonomy" id="43658"/>
    <lineage>
        <taxon>Bacteria</taxon>
        <taxon>Pseudomonadati</taxon>
        <taxon>Pseudomonadota</taxon>
        <taxon>Gammaproteobacteria</taxon>
        <taxon>Alteromonadales</taxon>
        <taxon>Pseudoalteromonadaceae</taxon>
        <taxon>Pseudoalteromonas</taxon>
    </lineage>
</organism>
<evidence type="ECO:0000313" key="1">
    <source>
        <dbReference type="EMBL" id="KAF7787194.1"/>
    </source>
</evidence>
<evidence type="ECO:0008006" key="3">
    <source>
        <dbReference type="Google" id="ProtNLM"/>
    </source>
</evidence>
<dbReference type="GeneID" id="61357848"/>
<dbReference type="RefSeq" id="WP_010385552.1">
    <property type="nucleotide sequence ID" value="NZ_AHCD03000034.1"/>
</dbReference>
<name>A0A8T0C8U8_9GAMM</name>
<dbReference type="EMBL" id="AHCD03000034">
    <property type="protein sequence ID" value="KAF7787194.1"/>
    <property type="molecule type" value="Genomic_DNA"/>
</dbReference>
<sequence length="372" mass="40165">MPYPNLDNKNLGLAVCSLVSTPGADGISPRVLIIPDGQFSSQDGRPHDVPGGKWLMDETAFGYLTHSASLRPNDYLFDYDHQTMFKAQNGKPAPASGWFGSDGLEYVPDEGVYALNVRWTPAAYKQLLDKEYRYVSPVFVYDSETGRPIALLHVALTNDPAVLGMDEVAVLNTHLNTLLGAPTMNEAQKLLKALGITVDGDVTGDHIAQGTSKIETLQQQSSKAAEKDTQIAALNTQLQQAQAAKPAAVDLSKFVPVETYNALLTNFAALNTQHQGVSIESTIDKAKADGRVIEAEVDYLKQLGDQQGLAALNTILDARSPIAALTTQQTTQIKLPDGKKTGVAALSTEDKYAADQLGISYKDYAKLKEDDQ</sequence>
<dbReference type="Proteomes" id="UP000016480">
    <property type="component" value="Unassembled WGS sequence"/>
</dbReference>
<dbReference type="AlphaFoldDB" id="A0A8T0C8U8"/>
<dbReference type="PIRSF" id="PIRSF016624">
    <property type="entry name" value="Mu_prophg_I"/>
    <property type="match status" value="1"/>
</dbReference>
<reference evidence="1 2" key="1">
    <citation type="journal article" date="2012" name="J. Bacteriol.">
        <title>Genome sequence of the cycloprodigiosin-producing bacterial strain Pseudoalteromonas rubra ATCC 29570(T).</title>
        <authorList>
            <person name="Xie B.B."/>
            <person name="Shu Y.L."/>
            <person name="Qin Q.L."/>
            <person name="Rong J.C."/>
            <person name="Zhang X.Y."/>
            <person name="Chen X.L."/>
            <person name="Zhou B.C."/>
            <person name="Zhang Y.Z."/>
        </authorList>
    </citation>
    <scope>NUCLEOTIDE SEQUENCE [LARGE SCALE GENOMIC DNA]</scope>
    <source>
        <strain evidence="1 2">DSM 6842</strain>
    </source>
</reference>
<gene>
    <name evidence="1" type="ORF">PRUB_a4072</name>
</gene>